<dbReference type="GO" id="GO:0016987">
    <property type="term" value="F:sigma factor activity"/>
    <property type="evidence" value="ECO:0007669"/>
    <property type="project" value="UniProtKB-KW"/>
</dbReference>
<dbReference type="InterPro" id="IPR014284">
    <property type="entry name" value="RNA_pol_sigma-70_dom"/>
</dbReference>
<dbReference type="Gene3D" id="1.10.10.10">
    <property type="entry name" value="Winged helix-like DNA-binding domain superfamily/Winged helix DNA-binding domain"/>
    <property type="match status" value="1"/>
</dbReference>
<keyword evidence="3" id="KW-0731">Sigma factor</keyword>
<dbReference type="GO" id="GO:0006352">
    <property type="term" value="P:DNA-templated transcription initiation"/>
    <property type="evidence" value="ECO:0007669"/>
    <property type="project" value="InterPro"/>
</dbReference>
<protein>
    <submittedName>
        <fullName evidence="8">RNA polymerase sigma-70 factor (ECF subfamily)</fullName>
    </submittedName>
</protein>
<feature type="domain" description="RNA polymerase sigma factor 70 region 4 type 2" evidence="7">
    <location>
        <begin position="154"/>
        <end position="199"/>
    </location>
</feature>
<keyword evidence="2" id="KW-0805">Transcription regulation</keyword>
<dbReference type="AlphaFoldDB" id="A0AAE3VMG6"/>
<dbReference type="EMBL" id="JAUSUL010000001">
    <property type="protein sequence ID" value="MDQ0314660.1"/>
    <property type="molecule type" value="Genomic_DNA"/>
</dbReference>
<dbReference type="SUPFAM" id="SSF88946">
    <property type="entry name" value="Sigma2 domain of RNA polymerase sigma factors"/>
    <property type="match status" value="1"/>
</dbReference>
<dbReference type="GO" id="GO:0003677">
    <property type="term" value="F:DNA binding"/>
    <property type="evidence" value="ECO:0007669"/>
    <property type="project" value="UniProtKB-KW"/>
</dbReference>
<evidence type="ECO:0000256" key="5">
    <source>
        <dbReference type="ARBA" id="ARBA00023163"/>
    </source>
</evidence>
<dbReference type="Pfam" id="PF08281">
    <property type="entry name" value="Sigma70_r4_2"/>
    <property type="match status" value="1"/>
</dbReference>
<comment type="similarity">
    <text evidence="1">Belongs to the sigma-70 factor family. ECF subfamily.</text>
</comment>
<dbReference type="SUPFAM" id="SSF88659">
    <property type="entry name" value="Sigma3 and sigma4 domains of RNA polymerase sigma factors"/>
    <property type="match status" value="1"/>
</dbReference>
<dbReference type="Gene3D" id="1.10.1740.10">
    <property type="match status" value="1"/>
</dbReference>
<gene>
    <name evidence="8" type="ORF">J2S73_001097</name>
</gene>
<evidence type="ECO:0000259" key="7">
    <source>
        <dbReference type="Pfam" id="PF08281"/>
    </source>
</evidence>
<keyword evidence="5" id="KW-0804">Transcription</keyword>
<sequence length="217" mass="23688">MVVFADAVNRPLPSNDRSTARVDTGPVDDADTQLLARISHGDERAFAELVARHSPRLHALALRFTGSAADADDVVQDTFWSAWRKASDWQARGVKVSTWLYRIALNRCIDLDRRRKVRRLVGLDDARDPEEPAPGAEQQAVVRSELAAVSDDVRALPARQRAAILLAATGEAGTGEIAARLGISEGAAEQLLVRARRTLRQKKMAREALGPDGGQPR</sequence>
<dbReference type="InterPro" id="IPR036388">
    <property type="entry name" value="WH-like_DNA-bd_sf"/>
</dbReference>
<name>A0AAE3VMG6_9HYPH</name>
<dbReference type="InterPro" id="IPR013325">
    <property type="entry name" value="RNA_pol_sigma_r2"/>
</dbReference>
<dbReference type="Proteomes" id="UP001229244">
    <property type="component" value="Unassembled WGS sequence"/>
</dbReference>
<evidence type="ECO:0000313" key="9">
    <source>
        <dbReference type="Proteomes" id="UP001229244"/>
    </source>
</evidence>
<accession>A0AAE3VMG6</accession>
<evidence type="ECO:0000313" key="8">
    <source>
        <dbReference type="EMBL" id="MDQ0314660.1"/>
    </source>
</evidence>
<evidence type="ECO:0000256" key="1">
    <source>
        <dbReference type="ARBA" id="ARBA00010641"/>
    </source>
</evidence>
<dbReference type="InterPro" id="IPR013249">
    <property type="entry name" value="RNA_pol_sigma70_r4_t2"/>
</dbReference>
<evidence type="ECO:0000256" key="3">
    <source>
        <dbReference type="ARBA" id="ARBA00023082"/>
    </source>
</evidence>
<dbReference type="InterPro" id="IPR039425">
    <property type="entry name" value="RNA_pol_sigma-70-like"/>
</dbReference>
<dbReference type="PANTHER" id="PTHR43133:SF8">
    <property type="entry name" value="RNA POLYMERASE SIGMA FACTOR HI_1459-RELATED"/>
    <property type="match status" value="1"/>
</dbReference>
<reference evidence="8" key="1">
    <citation type="submission" date="2023-07" db="EMBL/GenBank/DDBJ databases">
        <title>Genomic Encyclopedia of Type Strains, Phase IV (KMG-IV): sequencing the most valuable type-strain genomes for metagenomic binning, comparative biology and taxonomic classification.</title>
        <authorList>
            <person name="Goeker M."/>
        </authorList>
    </citation>
    <scope>NUCLEOTIDE SEQUENCE</scope>
    <source>
        <strain evidence="8">DSM 21202</strain>
    </source>
</reference>
<dbReference type="InterPro" id="IPR007627">
    <property type="entry name" value="RNA_pol_sigma70_r2"/>
</dbReference>
<dbReference type="Pfam" id="PF04542">
    <property type="entry name" value="Sigma70_r2"/>
    <property type="match status" value="1"/>
</dbReference>
<organism evidence="8 9">
    <name type="scientific">Amorphus orientalis</name>
    <dbReference type="NCBI Taxonomy" id="649198"/>
    <lineage>
        <taxon>Bacteria</taxon>
        <taxon>Pseudomonadati</taxon>
        <taxon>Pseudomonadota</taxon>
        <taxon>Alphaproteobacteria</taxon>
        <taxon>Hyphomicrobiales</taxon>
        <taxon>Amorphaceae</taxon>
        <taxon>Amorphus</taxon>
    </lineage>
</organism>
<proteinExistence type="inferred from homology"/>
<feature type="domain" description="RNA polymerase sigma-70 region 2" evidence="6">
    <location>
        <begin position="49"/>
        <end position="116"/>
    </location>
</feature>
<evidence type="ECO:0000256" key="4">
    <source>
        <dbReference type="ARBA" id="ARBA00023125"/>
    </source>
</evidence>
<keyword evidence="4" id="KW-0238">DNA-binding</keyword>
<dbReference type="InterPro" id="IPR013324">
    <property type="entry name" value="RNA_pol_sigma_r3/r4-like"/>
</dbReference>
<comment type="caution">
    <text evidence="8">The sequence shown here is derived from an EMBL/GenBank/DDBJ whole genome shotgun (WGS) entry which is preliminary data.</text>
</comment>
<dbReference type="NCBIfam" id="TIGR02937">
    <property type="entry name" value="sigma70-ECF"/>
    <property type="match status" value="1"/>
</dbReference>
<dbReference type="PANTHER" id="PTHR43133">
    <property type="entry name" value="RNA POLYMERASE ECF-TYPE SIGMA FACTO"/>
    <property type="match status" value="1"/>
</dbReference>
<keyword evidence="9" id="KW-1185">Reference proteome</keyword>
<evidence type="ECO:0000256" key="2">
    <source>
        <dbReference type="ARBA" id="ARBA00023015"/>
    </source>
</evidence>
<evidence type="ECO:0000259" key="6">
    <source>
        <dbReference type="Pfam" id="PF04542"/>
    </source>
</evidence>